<sequence>MSESGSIVYRRRAKPNNEESNMKNNKVEKQDSWEPTTPTKPILTRKHIENVVEADGVKSSSPSSSKKRKSNGEIDDELLKGTPRKTHEIDDGVDFGSSSMRKRKNMEEIDDELPKGTPKKIYRPKVVSQISKSRTKGNAPKLSTPKKRQSYVRRGPRKKRLLGQNELGDRRFLLWKGSVLDSVVGVFLTQNVSDYLSSSTFMTLAAKFPVEKQESIGNDPIFTYPKFGEKEKEENKHEEMEAQKNKDSSKFDDKGTQKADPLNMHFGEEKLLEKKNKNKEEKEKLMEEKKQYWDTLRKMYTKSPRDSDHMDSVDWQAVRCAQASEVAKTIASRGQHNIIGGRIQCFLNNLMDSTGTMDLEWLRDAPPKEVKEYLLTIHGLGLKSVECVRLLALRHSAFPVDINVARIVVRLGWVPLQPLPEYIQLHNLEIEKLALPESTWDQPMVPKFALPESTSGQPMAVTPNLGLPESTFIAEVKNCEPIIEFPASPEHENTTLDEFEVENDEEFLNYDCEDIEDIPTIKLNSEETHNYSLEESENDINKSTSLVVLHPDAANIPVPKMKNVSRLKTERLVYVLPDEHPLLVECTPREKDDPSPYLLVIWTTGELESSCEPTKNNLSMEENSVMVPGTLLIPCRTAMRGRFPLNGTYFQVNEVFVDYASMIQPINVPRKWLWKLEKRIVYFGTGISSIMRGLCMQQIQYCFWKGFVCVRAFDAKTRAPRPISSILHRSTTAKIGKNNKKVPVDDEE</sequence>
<evidence type="ECO:0000256" key="1">
    <source>
        <dbReference type="ARBA" id="ARBA00001966"/>
    </source>
</evidence>
<dbReference type="EMBL" id="JBGMDY010000001">
    <property type="protein sequence ID" value="KAL2347660.1"/>
    <property type="molecule type" value="Genomic_DNA"/>
</dbReference>
<evidence type="ECO:0000259" key="6">
    <source>
        <dbReference type="Pfam" id="PF15628"/>
    </source>
</evidence>
<dbReference type="Proteomes" id="UP001603857">
    <property type="component" value="Unassembled WGS sequence"/>
</dbReference>
<feature type="region of interest" description="Disordered" evidence="5">
    <location>
        <begin position="230"/>
        <end position="261"/>
    </location>
</feature>
<feature type="region of interest" description="Disordered" evidence="5">
    <location>
        <begin position="1"/>
        <end position="155"/>
    </location>
</feature>
<keyword evidence="3" id="KW-0408">Iron</keyword>
<dbReference type="Gene3D" id="1.10.340.30">
    <property type="entry name" value="Hypothetical protein, domain 2"/>
    <property type="match status" value="1"/>
</dbReference>
<dbReference type="PANTHER" id="PTHR46213">
    <property type="entry name" value="TRANSCRIPTIONAL ACTIVATOR DEMETER"/>
    <property type="match status" value="1"/>
</dbReference>
<dbReference type="AlphaFoldDB" id="A0ABD1NKK9"/>
<evidence type="ECO:0000313" key="7">
    <source>
        <dbReference type="EMBL" id="KAL2347660.1"/>
    </source>
</evidence>
<evidence type="ECO:0000256" key="3">
    <source>
        <dbReference type="ARBA" id="ARBA00023004"/>
    </source>
</evidence>
<keyword evidence="4" id="KW-0411">Iron-sulfur</keyword>
<dbReference type="GO" id="GO:0046872">
    <property type="term" value="F:metal ion binding"/>
    <property type="evidence" value="ECO:0007669"/>
    <property type="project" value="UniProtKB-KW"/>
</dbReference>
<dbReference type="PANTHER" id="PTHR46213:SF26">
    <property type="entry name" value="HHH-GPD BASE EXCISION DNA REPAIR FAMILY PROTEIN"/>
    <property type="match status" value="1"/>
</dbReference>
<dbReference type="InterPro" id="IPR028925">
    <property type="entry name" value="RRM_DME"/>
</dbReference>
<evidence type="ECO:0000256" key="2">
    <source>
        <dbReference type="ARBA" id="ARBA00022723"/>
    </source>
</evidence>
<feature type="domain" description="Demeter RRM-fold" evidence="6">
    <location>
        <begin position="629"/>
        <end position="729"/>
    </location>
</feature>
<keyword evidence="8" id="KW-1185">Reference proteome</keyword>
<dbReference type="Pfam" id="PF15628">
    <property type="entry name" value="RRM_DME"/>
    <property type="match status" value="1"/>
</dbReference>
<dbReference type="GO" id="GO:0051536">
    <property type="term" value="F:iron-sulfur cluster binding"/>
    <property type="evidence" value="ECO:0007669"/>
    <property type="project" value="UniProtKB-KW"/>
</dbReference>
<feature type="compositionally biased region" description="Basic residues" evidence="5">
    <location>
        <begin position="144"/>
        <end position="155"/>
    </location>
</feature>
<comment type="caution">
    <text evidence="7">The sequence shown here is derived from an EMBL/GenBank/DDBJ whole genome shotgun (WGS) entry which is preliminary data.</text>
</comment>
<dbReference type="Gene3D" id="1.10.1670.10">
    <property type="entry name" value="Helix-hairpin-Helix base-excision DNA repair enzymes (C-terminal)"/>
    <property type="match status" value="1"/>
</dbReference>
<feature type="compositionally biased region" description="Basic and acidic residues" evidence="5">
    <location>
        <begin position="15"/>
        <end position="32"/>
    </location>
</feature>
<dbReference type="InterPro" id="IPR011257">
    <property type="entry name" value="DNA_glycosylase"/>
</dbReference>
<name>A0ABD1NKK9_9FABA</name>
<dbReference type="SUPFAM" id="SSF48150">
    <property type="entry name" value="DNA-glycosylase"/>
    <property type="match status" value="1"/>
</dbReference>
<gene>
    <name evidence="7" type="ORF">Fmac_001660</name>
</gene>
<dbReference type="InterPro" id="IPR023170">
    <property type="entry name" value="HhH_base_excis_C"/>
</dbReference>
<dbReference type="InterPro" id="IPR044811">
    <property type="entry name" value="DME/ROS1"/>
</dbReference>
<evidence type="ECO:0000256" key="5">
    <source>
        <dbReference type="SAM" id="MobiDB-lite"/>
    </source>
</evidence>
<feature type="compositionally biased region" description="Basic and acidic residues" evidence="5">
    <location>
        <begin position="230"/>
        <end position="257"/>
    </location>
</feature>
<comment type="cofactor">
    <cofactor evidence="1">
        <name>[4Fe-4S] cluster</name>
        <dbReference type="ChEBI" id="CHEBI:49883"/>
    </cofactor>
</comment>
<evidence type="ECO:0000313" key="8">
    <source>
        <dbReference type="Proteomes" id="UP001603857"/>
    </source>
</evidence>
<proteinExistence type="predicted"/>
<organism evidence="7 8">
    <name type="scientific">Flemingia macrophylla</name>
    <dbReference type="NCBI Taxonomy" id="520843"/>
    <lineage>
        <taxon>Eukaryota</taxon>
        <taxon>Viridiplantae</taxon>
        <taxon>Streptophyta</taxon>
        <taxon>Embryophyta</taxon>
        <taxon>Tracheophyta</taxon>
        <taxon>Spermatophyta</taxon>
        <taxon>Magnoliopsida</taxon>
        <taxon>eudicotyledons</taxon>
        <taxon>Gunneridae</taxon>
        <taxon>Pentapetalae</taxon>
        <taxon>rosids</taxon>
        <taxon>fabids</taxon>
        <taxon>Fabales</taxon>
        <taxon>Fabaceae</taxon>
        <taxon>Papilionoideae</taxon>
        <taxon>50 kb inversion clade</taxon>
        <taxon>NPAAA clade</taxon>
        <taxon>indigoferoid/millettioid clade</taxon>
        <taxon>Phaseoleae</taxon>
        <taxon>Flemingia</taxon>
    </lineage>
</organism>
<evidence type="ECO:0000256" key="4">
    <source>
        <dbReference type="ARBA" id="ARBA00023014"/>
    </source>
</evidence>
<accession>A0ABD1NKK9</accession>
<reference evidence="7 8" key="1">
    <citation type="submission" date="2024-08" db="EMBL/GenBank/DDBJ databases">
        <title>Insights into the chromosomal genome structure of Flemingia macrophylla.</title>
        <authorList>
            <person name="Ding Y."/>
            <person name="Zhao Y."/>
            <person name="Bi W."/>
            <person name="Wu M."/>
            <person name="Zhao G."/>
            <person name="Gong Y."/>
            <person name="Li W."/>
            <person name="Zhang P."/>
        </authorList>
    </citation>
    <scope>NUCLEOTIDE SEQUENCE [LARGE SCALE GENOMIC DNA]</scope>
    <source>
        <strain evidence="7">DYQJB</strain>
        <tissue evidence="7">Leaf</tissue>
    </source>
</reference>
<keyword evidence="2" id="KW-0479">Metal-binding</keyword>
<protein>
    <recommendedName>
        <fullName evidence="6">Demeter RRM-fold domain-containing protein</fullName>
    </recommendedName>
</protein>